<dbReference type="PANTHER" id="PTHR24304">
    <property type="entry name" value="CYTOCHROME P450 FAMILY 7"/>
    <property type="match status" value="1"/>
</dbReference>
<dbReference type="InterPro" id="IPR050529">
    <property type="entry name" value="CYP450_sterol_14alpha_dmase"/>
</dbReference>
<gene>
    <name evidence="8" type="ORF">GPM918_LOCUS43261</name>
    <name evidence="7" type="ORF">OVA965_LOCUS16791</name>
    <name evidence="10" type="ORF">SRO942_LOCUS44706</name>
    <name evidence="9" type="ORF">TMI583_LOCUS16801</name>
</gene>
<dbReference type="EMBL" id="CAJNOQ010038712">
    <property type="protein sequence ID" value="CAF1613499.1"/>
    <property type="molecule type" value="Genomic_DNA"/>
</dbReference>
<dbReference type="Pfam" id="PF00067">
    <property type="entry name" value="p450"/>
    <property type="match status" value="1"/>
</dbReference>
<keyword evidence="5" id="KW-0753">Steroid metabolism</keyword>
<dbReference type="GO" id="GO:0006699">
    <property type="term" value="P:bile acid biosynthetic process"/>
    <property type="evidence" value="ECO:0007669"/>
    <property type="project" value="TreeGrafter"/>
</dbReference>
<feature type="binding site" description="axial binding residue" evidence="6">
    <location>
        <position position="280"/>
    </location>
    <ligand>
        <name>heme</name>
        <dbReference type="ChEBI" id="CHEBI:30413"/>
    </ligand>
    <ligandPart>
        <name>Fe</name>
        <dbReference type="ChEBI" id="CHEBI:18248"/>
    </ligandPart>
</feature>
<dbReference type="Proteomes" id="UP000677228">
    <property type="component" value="Unassembled WGS sequence"/>
</dbReference>
<dbReference type="OrthoDB" id="6692864at2759"/>
<dbReference type="PANTHER" id="PTHR24304:SF4">
    <property type="entry name" value="CYTOCHROME P450"/>
    <property type="match status" value="1"/>
</dbReference>
<dbReference type="GO" id="GO:0020037">
    <property type="term" value="F:heme binding"/>
    <property type="evidence" value="ECO:0007669"/>
    <property type="project" value="InterPro"/>
</dbReference>
<dbReference type="GO" id="GO:0042632">
    <property type="term" value="P:cholesterol homeostasis"/>
    <property type="evidence" value="ECO:0007669"/>
    <property type="project" value="TreeGrafter"/>
</dbReference>
<dbReference type="Proteomes" id="UP000681722">
    <property type="component" value="Unassembled WGS sequence"/>
</dbReference>
<evidence type="ECO:0000313" key="8">
    <source>
        <dbReference type="EMBL" id="CAF1613499.1"/>
    </source>
</evidence>
<dbReference type="GO" id="GO:0016705">
    <property type="term" value="F:oxidoreductase activity, acting on paired donors, with incorporation or reduction of molecular oxygen"/>
    <property type="evidence" value="ECO:0007669"/>
    <property type="project" value="InterPro"/>
</dbReference>
<proteinExistence type="inferred from homology"/>
<keyword evidence="5" id="KW-0443">Lipid metabolism</keyword>
<dbReference type="EMBL" id="CAJOBA010007886">
    <property type="protein sequence ID" value="CAF3815103.1"/>
    <property type="molecule type" value="Genomic_DNA"/>
</dbReference>
<keyword evidence="4 6" id="KW-0408">Iron</keyword>
<evidence type="ECO:0000313" key="9">
    <source>
        <dbReference type="EMBL" id="CAF3815103.1"/>
    </source>
</evidence>
<comment type="caution">
    <text evidence="8">The sequence shown here is derived from an EMBL/GenBank/DDBJ whole genome shotgun (WGS) entry which is preliminary data.</text>
</comment>
<comment type="similarity">
    <text evidence="1">Belongs to the cytochrome P450 family.</text>
</comment>
<name>A0A816BSC7_9BILA</name>
<sequence length="339" mass="39039">MQNEKATLVNDSIMCQWTQSGLLEFSHRMIFQPMTFALFGEIDPHSLETDFRLFDDKIHYFGAILPTWMYSWFFTKALTARTRLNSAWLAKLHPSQESELSHARTVLIQDNYNWLSGQDHGALQTTLLWGALGNTIPTVFWCLFHILQNAEALEVIKQEIDEHLPFSSLDNDKADSVIEEWTVEKLNSCVYLESAINETLRFAASTFLTRKCRQETQILLQDGRILNVKPNETVAYFAPITHLDADLFPDPNKFVFDRFVNKNADNIAGFLPFGSGKSICPGRFFAKNDIKICFAMLLRRYMEFKFIDTEITTAQKRGRVGFGVAPPSLDVKIMYRYKM</sequence>
<evidence type="ECO:0000313" key="11">
    <source>
        <dbReference type="Proteomes" id="UP000663829"/>
    </source>
</evidence>
<organism evidence="8 11">
    <name type="scientific">Didymodactylos carnosus</name>
    <dbReference type="NCBI Taxonomy" id="1234261"/>
    <lineage>
        <taxon>Eukaryota</taxon>
        <taxon>Metazoa</taxon>
        <taxon>Spiralia</taxon>
        <taxon>Gnathifera</taxon>
        <taxon>Rotifera</taxon>
        <taxon>Eurotatoria</taxon>
        <taxon>Bdelloidea</taxon>
        <taxon>Philodinida</taxon>
        <taxon>Philodinidae</taxon>
        <taxon>Didymodactylos</taxon>
    </lineage>
</organism>
<evidence type="ECO:0000256" key="4">
    <source>
        <dbReference type="ARBA" id="ARBA00023004"/>
    </source>
</evidence>
<dbReference type="AlphaFoldDB" id="A0A816BSC7"/>
<accession>A0A816BSC7</accession>
<dbReference type="EMBL" id="CAJNOK010007874">
    <property type="protein sequence ID" value="CAF1047307.1"/>
    <property type="molecule type" value="Genomic_DNA"/>
</dbReference>
<evidence type="ECO:0000313" key="10">
    <source>
        <dbReference type="EMBL" id="CAF4498404.1"/>
    </source>
</evidence>
<evidence type="ECO:0000256" key="5">
    <source>
        <dbReference type="ARBA" id="ARBA00023221"/>
    </source>
</evidence>
<evidence type="ECO:0000256" key="1">
    <source>
        <dbReference type="ARBA" id="ARBA00010617"/>
    </source>
</evidence>
<keyword evidence="3 6" id="KW-0479">Metal-binding</keyword>
<protein>
    <recommendedName>
        <fullName evidence="12">Cytochrome P450</fullName>
    </recommendedName>
</protein>
<keyword evidence="2 6" id="KW-0349">Heme</keyword>
<keyword evidence="11" id="KW-1185">Reference proteome</keyword>
<dbReference type="InterPro" id="IPR002403">
    <property type="entry name" value="Cyt_P450_E_grp-IV"/>
</dbReference>
<evidence type="ECO:0008006" key="12">
    <source>
        <dbReference type="Google" id="ProtNLM"/>
    </source>
</evidence>
<dbReference type="PRINTS" id="PR00465">
    <property type="entry name" value="EP450IV"/>
</dbReference>
<reference evidence="8" key="1">
    <citation type="submission" date="2021-02" db="EMBL/GenBank/DDBJ databases">
        <authorList>
            <person name="Nowell W R."/>
        </authorList>
    </citation>
    <scope>NUCLEOTIDE SEQUENCE</scope>
</reference>
<dbReference type="Proteomes" id="UP000663829">
    <property type="component" value="Unassembled WGS sequence"/>
</dbReference>
<dbReference type="InterPro" id="IPR036396">
    <property type="entry name" value="Cyt_P450_sf"/>
</dbReference>
<dbReference type="SUPFAM" id="SSF48264">
    <property type="entry name" value="Cytochrome P450"/>
    <property type="match status" value="1"/>
</dbReference>
<dbReference type="EMBL" id="CAJOBC010105567">
    <property type="protein sequence ID" value="CAF4498404.1"/>
    <property type="molecule type" value="Genomic_DNA"/>
</dbReference>
<evidence type="ECO:0000256" key="6">
    <source>
        <dbReference type="PIRSR" id="PIRSR602403-1"/>
    </source>
</evidence>
<dbReference type="Gene3D" id="1.10.630.10">
    <property type="entry name" value="Cytochrome P450"/>
    <property type="match status" value="1"/>
</dbReference>
<dbReference type="InterPro" id="IPR001128">
    <property type="entry name" value="Cyt_P450"/>
</dbReference>
<dbReference type="GO" id="GO:0005506">
    <property type="term" value="F:iron ion binding"/>
    <property type="evidence" value="ECO:0007669"/>
    <property type="project" value="InterPro"/>
</dbReference>
<dbReference type="GO" id="GO:0008395">
    <property type="term" value="F:steroid hydroxylase activity"/>
    <property type="evidence" value="ECO:0007669"/>
    <property type="project" value="TreeGrafter"/>
</dbReference>
<dbReference type="Proteomes" id="UP000682733">
    <property type="component" value="Unassembled WGS sequence"/>
</dbReference>
<evidence type="ECO:0000256" key="2">
    <source>
        <dbReference type="ARBA" id="ARBA00022617"/>
    </source>
</evidence>
<evidence type="ECO:0000256" key="3">
    <source>
        <dbReference type="ARBA" id="ARBA00022723"/>
    </source>
</evidence>
<evidence type="ECO:0000313" key="7">
    <source>
        <dbReference type="EMBL" id="CAF1047307.1"/>
    </source>
</evidence>
<comment type="cofactor">
    <cofactor evidence="6">
        <name>heme</name>
        <dbReference type="ChEBI" id="CHEBI:30413"/>
    </cofactor>
</comment>